<feature type="coiled-coil region" evidence="1">
    <location>
        <begin position="15"/>
        <end position="42"/>
    </location>
</feature>
<protein>
    <recommendedName>
        <fullName evidence="4">Transposase</fullName>
    </recommendedName>
</protein>
<name>A0A918AEU9_9ACTN</name>
<gene>
    <name evidence="2" type="ORF">GCM10012278_69650</name>
</gene>
<dbReference type="Proteomes" id="UP000660745">
    <property type="component" value="Unassembled WGS sequence"/>
</dbReference>
<evidence type="ECO:0000313" key="3">
    <source>
        <dbReference type="Proteomes" id="UP000660745"/>
    </source>
</evidence>
<dbReference type="SUPFAM" id="SSF46689">
    <property type="entry name" value="Homeodomain-like"/>
    <property type="match status" value="1"/>
</dbReference>
<proteinExistence type="predicted"/>
<sequence>MRQADIDDNGGAKLTSAEKKELADLQRRTRQLELENEILKRAAAYFARENVLPK</sequence>
<keyword evidence="1" id="KW-0175">Coiled coil</keyword>
<evidence type="ECO:0000313" key="2">
    <source>
        <dbReference type="EMBL" id="GGP14321.1"/>
    </source>
</evidence>
<dbReference type="EMBL" id="BMNK01000016">
    <property type="protein sequence ID" value="GGP14321.1"/>
    <property type="molecule type" value="Genomic_DNA"/>
</dbReference>
<reference evidence="2" key="1">
    <citation type="journal article" date="2014" name="Int. J. Syst. Evol. Microbiol.">
        <title>Complete genome sequence of Corynebacterium casei LMG S-19264T (=DSM 44701T), isolated from a smear-ripened cheese.</title>
        <authorList>
            <consortium name="US DOE Joint Genome Institute (JGI-PGF)"/>
            <person name="Walter F."/>
            <person name="Albersmeier A."/>
            <person name="Kalinowski J."/>
            <person name="Ruckert C."/>
        </authorList>
    </citation>
    <scope>NUCLEOTIDE SEQUENCE</scope>
    <source>
        <strain evidence="2">CGMCC 4.7430</strain>
    </source>
</reference>
<dbReference type="AlphaFoldDB" id="A0A918AEU9"/>
<dbReference type="RefSeq" id="WP_189143009.1">
    <property type="nucleotide sequence ID" value="NZ_BMNK01000016.1"/>
</dbReference>
<evidence type="ECO:0000256" key="1">
    <source>
        <dbReference type="SAM" id="Coils"/>
    </source>
</evidence>
<reference evidence="2" key="2">
    <citation type="submission" date="2020-09" db="EMBL/GenBank/DDBJ databases">
        <authorList>
            <person name="Sun Q."/>
            <person name="Zhou Y."/>
        </authorList>
    </citation>
    <scope>NUCLEOTIDE SEQUENCE</scope>
    <source>
        <strain evidence="2">CGMCC 4.7430</strain>
    </source>
</reference>
<keyword evidence="3" id="KW-1185">Reference proteome</keyword>
<comment type="caution">
    <text evidence="2">The sequence shown here is derived from an EMBL/GenBank/DDBJ whole genome shotgun (WGS) entry which is preliminary data.</text>
</comment>
<evidence type="ECO:0008006" key="4">
    <source>
        <dbReference type="Google" id="ProtNLM"/>
    </source>
</evidence>
<accession>A0A918AEU9</accession>
<organism evidence="2 3">
    <name type="scientific">Nonomuraea glycinis</name>
    <dbReference type="NCBI Taxonomy" id="2047744"/>
    <lineage>
        <taxon>Bacteria</taxon>
        <taxon>Bacillati</taxon>
        <taxon>Actinomycetota</taxon>
        <taxon>Actinomycetes</taxon>
        <taxon>Streptosporangiales</taxon>
        <taxon>Streptosporangiaceae</taxon>
        <taxon>Nonomuraea</taxon>
    </lineage>
</organism>
<dbReference type="InterPro" id="IPR009057">
    <property type="entry name" value="Homeodomain-like_sf"/>
</dbReference>